<accession>A0A1G7YXC9</accession>
<evidence type="ECO:0000256" key="3">
    <source>
        <dbReference type="ARBA" id="ARBA00022729"/>
    </source>
</evidence>
<reference evidence="10" key="1">
    <citation type="submission" date="2016-10" db="EMBL/GenBank/DDBJ databases">
        <authorList>
            <person name="Varghese N."/>
            <person name="Submissions S."/>
        </authorList>
    </citation>
    <scope>NUCLEOTIDE SEQUENCE [LARGE SCALE GENOMIC DNA]</scope>
    <source>
        <strain evidence="10">DSM 15363</strain>
    </source>
</reference>
<dbReference type="InterPro" id="IPR018114">
    <property type="entry name" value="TRYPSIN_HIS"/>
</dbReference>
<evidence type="ECO:0000256" key="1">
    <source>
        <dbReference type="ARBA" id="ARBA00008764"/>
    </source>
</evidence>
<proteinExistence type="inferred from homology"/>
<evidence type="ECO:0000256" key="5">
    <source>
        <dbReference type="ARBA" id="ARBA00022825"/>
    </source>
</evidence>
<evidence type="ECO:0000313" key="10">
    <source>
        <dbReference type="Proteomes" id="UP000199492"/>
    </source>
</evidence>
<dbReference type="EMBL" id="FNCZ01000001">
    <property type="protein sequence ID" value="SDH01163.1"/>
    <property type="molecule type" value="Genomic_DNA"/>
</dbReference>
<dbReference type="RefSeq" id="WP_092466604.1">
    <property type="nucleotide sequence ID" value="NZ_FNCZ01000001.1"/>
</dbReference>
<protein>
    <recommendedName>
        <fullName evidence="7">Serine protease</fullName>
        <ecNumber evidence="7">3.4.21.-</ecNumber>
    </recommendedName>
</protein>
<comment type="similarity">
    <text evidence="1 7">Belongs to the peptidase S1B family.</text>
</comment>
<dbReference type="InterPro" id="IPR050966">
    <property type="entry name" value="Glutamyl_endopeptidase"/>
</dbReference>
<feature type="repeat" description="ANK" evidence="6">
    <location>
        <begin position="453"/>
        <end position="485"/>
    </location>
</feature>
<evidence type="ECO:0000313" key="9">
    <source>
        <dbReference type="EMBL" id="SDH01163.1"/>
    </source>
</evidence>
<dbReference type="PROSITE" id="PS50240">
    <property type="entry name" value="TRYPSIN_DOM"/>
    <property type="match status" value="1"/>
</dbReference>
<keyword evidence="2 7" id="KW-0645">Protease</keyword>
<dbReference type="InterPro" id="IPR036770">
    <property type="entry name" value="Ankyrin_rpt-contain_sf"/>
</dbReference>
<dbReference type="PROSITE" id="PS50297">
    <property type="entry name" value="ANK_REP_REGION"/>
    <property type="match status" value="1"/>
</dbReference>
<gene>
    <name evidence="9" type="ORF">SAMN04489796_1011163</name>
</gene>
<dbReference type="SUPFAM" id="SSF50494">
    <property type="entry name" value="Trypsin-like serine proteases"/>
    <property type="match status" value="1"/>
</dbReference>
<dbReference type="Pfam" id="PF12796">
    <property type="entry name" value="Ank_2"/>
    <property type="match status" value="1"/>
</dbReference>
<name>A0A1G7YXC9_9FLAO</name>
<dbReference type="PROSITE" id="PS50088">
    <property type="entry name" value="ANK_REPEAT"/>
    <property type="match status" value="2"/>
</dbReference>
<dbReference type="InterPro" id="IPR002110">
    <property type="entry name" value="Ankyrin_rpt"/>
</dbReference>
<feature type="domain" description="Peptidase S1" evidence="8">
    <location>
        <begin position="112"/>
        <end position="347"/>
    </location>
</feature>
<evidence type="ECO:0000256" key="4">
    <source>
        <dbReference type="ARBA" id="ARBA00022801"/>
    </source>
</evidence>
<dbReference type="PANTHER" id="PTHR15462:SF8">
    <property type="entry name" value="SERINE PROTEASE"/>
    <property type="match status" value="1"/>
</dbReference>
<keyword evidence="3 7" id="KW-0732">Signal</keyword>
<dbReference type="STRING" id="262004.SAMN04489796_1011163"/>
<dbReference type="GO" id="GO:0006508">
    <property type="term" value="P:proteolysis"/>
    <property type="evidence" value="ECO:0007669"/>
    <property type="project" value="UniProtKB-KW"/>
</dbReference>
<dbReference type="PRINTS" id="PR00839">
    <property type="entry name" value="V8PROTEASE"/>
</dbReference>
<dbReference type="Gene3D" id="1.25.40.20">
    <property type="entry name" value="Ankyrin repeat-containing domain"/>
    <property type="match status" value="1"/>
</dbReference>
<dbReference type="OrthoDB" id="9766361at2"/>
<dbReference type="PANTHER" id="PTHR15462">
    <property type="entry name" value="SERINE PROTEASE"/>
    <property type="match status" value="1"/>
</dbReference>
<sequence>MRKHYLFSLIVAFSLSLFAQEKSQNKEIEYPFAEPGSKVTRGVFGEDGRKEVKDAEGYTDFVRATAVMISKQNIYDNEFYAWSLRDLLTQKFETDKFHPNVKFLDQPTVGSCTGFLIAPDIMVTAGHCINSMEDANRSVWVFDYTNESDFIDGNRLNFKSENIFEVESIIASTFDDDTNNDYAILKLKRQSDRAPYRFRTSGTVLENGAINTIGCPTGLPLKFSTDAVVVDNSPSNWFKSNIDSFPGNSGGPVFDQNGFIEGILVRGAVEFNKADDKYTGDYKYDEDCECIKTVQWDSVDYTAGCQSHKITAVPTEALIMSIYKNIEYAVQHNVMNRFNAWSIYSWIFNHDYTNENGRFETLAINHNNNDALELVLDNTSENISDDYARALIDLAVSKNSIEALNIILEKGLLADAGMNSKYTALQNAIITNKTEAAETLIYYGADTNVKTNNGDNLLHLVAKTGSKDLAEILIDKGIDAGAKNNDKKYPEKLAAKAKHKTLAKFLKKARKGKL</sequence>
<evidence type="ECO:0000256" key="7">
    <source>
        <dbReference type="RuleBase" id="RU004296"/>
    </source>
</evidence>
<dbReference type="GO" id="GO:0004252">
    <property type="term" value="F:serine-type endopeptidase activity"/>
    <property type="evidence" value="ECO:0007669"/>
    <property type="project" value="InterPro"/>
</dbReference>
<keyword evidence="4 7" id="KW-0378">Hydrolase</keyword>
<dbReference type="SMART" id="SM00248">
    <property type="entry name" value="ANK"/>
    <property type="match status" value="3"/>
</dbReference>
<keyword evidence="10" id="KW-1185">Reference proteome</keyword>
<feature type="chain" id="PRO_5011328225" description="Serine protease" evidence="7">
    <location>
        <begin position="20"/>
        <end position="514"/>
    </location>
</feature>
<organism evidence="9 10">
    <name type="scientific">Winogradskyella thalassocola</name>
    <dbReference type="NCBI Taxonomy" id="262004"/>
    <lineage>
        <taxon>Bacteria</taxon>
        <taxon>Pseudomonadati</taxon>
        <taxon>Bacteroidota</taxon>
        <taxon>Flavobacteriia</taxon>
        <taxon>Flavobacteriales</taxon>
        <taxon>Flavobacteriaceae</taxon>
        <taxon>Winogradskyella</taxon>
    </lineage>
</organism>
<dbReference type="InterPro" id="IPR008256">
    <property type="entry name" value="Peptidase_S1B"/>
</dbReference>
<dbReference type="AlphaFoldDB" id="A0A1G7YXC9"/>
<dbReference type="PROSITE" id="PS00134">
    <property type="entry name" value="TRYPSIN_HIS"/>
    <property type="match status" value="1"/>
</dbReference>
<keyword evidence="5 7" id="KW-0720">Serine protease</keyword>
<evidence type="ECO:0000256" key="2">
    <source>
        <dbReference type="ARBA" id="ARBA00022670"/>
    </source>
</evidence>
<dbReference type="SUPFAM" id="SSF48403">
    <property type="entry name" value="Ankyrin repeat"/>
    <property type="match status" value="1"/>
</dbReference>
<dbReference type="Gene3D" id="2.40.10.10">
    <property type="entry name" value="Trypsin-like serine proteases"/>
    <property type="match status" value="2"/>
</dbReference>
<dbReference type="EC" id="3.4.21.-" evidence="7"/>
<dbReference type="InterPro" id="IPR001254">
    <property type="entry name" value="Trypsin_dom"/>
</dbReference>
<dbReference type="Pfam" id="PF13365">
    <property type="entry name" value="Trypsin_2"/>
    <property type="match status" value="1"/>
</dbReference>
<feature type="signal peptide" evidence="7">
    <location>
        <begin position="1"/>
        <end position="19"/>
    </location>
</feature>
<feature type="repeat" description="ANK" evidence="6">
    <location>
        <begin position="420"/>
        <end position="452"/>
    </location>
</feature>
<dbReference type="InterPro" id="IPR009003">
    <property type="entry name" value="Peptidase_S1_PA"/>
</dbReference>
<keyword evidence="6" id="KW-0040">ANK repeat</keyword>
<dbReference type="InterPro" id="IPR043504">
    <property type="entry name" value="Peptidase_S1_PA_chymotrypsin"/>
</dbReference>
<evidence type="ECO:0000256" key="6">
    <source>
        <dbReference type="PROSITE-ProRule" id="PRU00023"/>
    </source>
</evidence>
<evidence type="ECO:0000259" key="8">
    <source>
        <dbReference type="PROSITE" id="PS50240"/>
    </source>
</evidence>
<dbReference type="Proteomes" id="UP000199492">
    <property type="component" value="Unassembled WGS sequence"/>
</dbReference>